<dbReference type="GO" id="GO:0005634">
    <property type="term" value="C:nucleus"/>
    <property type="evidence" value="ECO:0007669"/>
    <property type="project" value="TreeGrafter"/>
</dbReference>
<feature type="compositionally biased region" description="Basic and acidic residues" evidence="1">
    <location>
        <begin position="128"/>
        <end position="149"/>
    </location>
</feature>
<dbReference type="STRING" id="870435.A0A0C3PAK9"/>
<feature type="compositionally biased region" description="Basic and acidic residues" evidence="1">
    <location>
        <begin position="265"/>
        <end position="298"/>
    </location>
</feature>
<dbReference type="InParanoid" id="A0A0C3PAK9"/>
<reference evidence="4" key="2">
    <citation type="submission" date="2015-01" db="EMBL/GenBank/DDBJ databases">
        <title>Evolutionary Origins and Diversification of the Mycorrhizal Mutualists.</title>
        <authorList>
            <consortium name="DOE Joint Genome Institute"/>
            <consortium name="Mycorrhizal Genomics Consortium"/>
            <person name="Kohler A."/>
            <person name="Kuo A."/>
            <person name="Nagy L.G."/>
            <person name="Floudas D."/>
            <person name="Copeland A."/>
            <person name="Barry K.W."/>
            <person name="Cichocki N."/>
            <person name="Veneault-Fourrey C."/>
            <person name="LaButti K."/>
            <person name="Lindquist E.A."/>
            <person name="Lipzen A."/>
            <person name="Lundell T."/>
            <person name="Morin E."/>
            <person name="Murat C."/>
            <person name="Riley R."/>
            <person name="Ohm R."/>
            <person name="Sun H."/>
            <person name="Tunlid A."/>
            <person name="Henrissat B."/>
            <person name="Grigoriev I.V."/>
            <person name="Hibbett D.S."/>
            <person name="Martin F."/>
        </authorList>
    </citation>
    <scope>NUCLEOTIDE SEQUENCE [LARGE SCALE GENOMIC DNA]</scope>
    <source>
        <strain evidence="4">Marx 270</strain>
    </source>
</reference>
<dbReference type="EMBL" id="KN831951">
    <property type="protein sequence ID" value="KIO10680.1"/>
    <property type="molecule type" value="Genomic_DNA"/>
</dbReference>
<feature type="domain" description="DEK-C" evidence="2">
    <location>
        <begin position="5"/>
        <end position="69"/>
    </location>
</feature>
<reference evidence="3 4" key="1">
    <citation type="submission" date="2014-04" db="EMBL/GenBank/DDBJ databases">
        <authorList>
            <consortium name="DOE Joint Genome Institute"/>
            <person name="Kuo A."/>
            <person name="Kohler A."/>
            <person name="Costa M.D."/>
            <person name="Nagy L.G."/>
            <person name="Floudas D."/>
            <person name="Copeland A."/>
            <person name="Barry K.W."/>
            <person name="Cichocki N."/>
            <person name="Veneault-Fourrey C."/>
            <person name="LaButti K."/>
            <person name="Lindquist E.A."/>
            <person name="Lipzen A."/>
            <person name="Lundell T."/>
            <person name="Morin E."/>
            <person name="Murat C."/>
            <person name="Sun H."/>
            <person name="Tunlid A."/>
            <person name="Henrissat B."/>
            <person name="Grigoriev I.V."/>
            <person name="Hibbett D.S."/>
            <person name="Martin F."/>
            <person name="Nordberg H.P."/>
            <person name="Cantor M.N."/>
            <person name="Hua S.X."/>
        </authorList>
    </citation>
    <scope>NUCLEOTIDE SEQUENCE [LARGE SCALE GENOMIC DNA]</scope>
    <source>
        <strain evidence="3 4">Marx 270</strain>
    </source>
</reference>
<dbReference type="PROSITE" id="PS51998">
    <property type="entry name" value="DEK_C"/>
    <property type="match status" value="1"/>
</dbReference>
<gene>
    <name evidence="3" type="ORF">M404DRAFT_995162</name>
</gene>
<dbReference type="OrthoDB" id="552755at2759"/>
<evidence type="ECO:0000256" key="1">
    <source>
        <dbReference type="SAM" id="MobiDB-lite"/>
    </source>
</evidence>
<dbReference type="PANTHER" id="PTHR15410">
    <property type="entry name" value="HIRA-INTERACTING PROTEIN 3"/>
    <property type="match status" value="1"/>
</dbReference>
<dbReference type="InterPro" id="IPR014876">
    <property type="entry name" value="DEK_C"/>
</dbReference>
<dbReference type="HOGENOM" id="CLU_050251_0_0_1"/>
<name>A0A0C3PAK9_PISTI</name>
<accession>A0A0C3PAK9</accession>
<sequence length="420" mass="47217">MAPAVPSTAELEEATVAILRKACKNGVLSDLTVRMVRQQLEEQFSLDLGTLDANEYKSTIKAAVLTNLDEIRASMPTDQSPEPVSKRKSNHAVSPSKKRRSDCKEEKGISKRMRKPKVVESPTEESETDAKNERKSRSDLPKTNKSERKLKNRSKSKVENESQLESGKFKSKAVIDTSEDEKTEEKFTSPRTSKDNKLARATPTKPKNKPPPDVVSRVELARSEEPAPSSSRLDAVSRPQPSPSKAKAVMDNCDEGSELSSVIDEPPKKQRKKQGESDVRTSKRGKTSKEPPPKDEATVSKLKAIVVACGMRKVWKKEFQGLDRPKQQIKRLHEILAELGMTPRYTMEKARDIKKKREFEQELQDVKEFEEAQRKRDRKKRASASETDSDEPSNSDSAPVKKKTARASIMAFLEDQSDEE</sequence>
<protein>
    <recommendedName>
        <fullName evidence="2">DEK-C domain-containing protein</fullName>
    </recommendedName>
</protein>
<dbReference type="AlphaFoldDB" id="A0A0C3PAK9"/>
<feature type="compositionally biased region" description="Basic and acidic residues" evidence="1">
    <location>
        <begin position="361"/>
        <end position="374"/>
    </location>
</feature>
<dbReference type="InterPro" id="IPR037647">
    <property type="entry name" value="HIRIP3"/>
</dbReference>
<dbReference type="PANTHER" id="PTHR15410:SF2">
    <property type="entry name" value="HIRA-INTERACTING PROTEIN 3"/>
    <property type="match status" value="1"/>
</dbReference>
<keyword evidence="4" id="KW-1185">Reference proteome</keyword>
<organism evidence="3 4">
    <name type="scientific">Pisolithus tinctorius Marx 270</name>
    <dbReference type="NCBI Taxonomy" id="870435"/>
    <lineage>
        <taxon>Eukaryota</taxon>
        <taxon>Fungi</taxon>
        <taxon>Dikarya</taxon>
        <taxon>Basidiomycota</taxon>
        <taxon>Agaricomycotina</taxon>
        <taxon>Agaricomycetes</taxon>
        <taxon>Agaricomycetidae</taxon>
        <taxon>Boletales</taxon>
        <taxon>Sclerodermatineae</taxon>
        <taxon>Pisolithaceae</taxon>
        <taxon>Pisolithus</taxon>
    </lineage>
</organism>
<feature type="compositionally biased region" description="Basic residues" evidence="1">
    <location>
        <begin position="86"/>
        <end position="101"/>
    </location>
</feature>
<evidence type="ECO:0000259" key="2">
    <source>
        <dbReference type="PROSITE" id="PS51998"/>
    </source>
</evidence>
<feature type="compositionally biased region" description="Basic and acidic residues" evidence="1">
    <location>
        <begin position="183"/>
        <end position="198"/>
    </location>
</feature>
<evidence type="ECO:0000313" key="3">
    <source>
        <dbReference type="EMBL" id="KIO10680.1"/>
    </source>
</evidence>
<proteinExistence type="predicted"/>
<dbReference type="Proteomes" id="UP000054217">
    <property type="component" value="Unassembled WGS sequence"/>
</dbReference>
<feature type="region of interest" description="Disordered" evidence="1">
    <location>
        <begin position="361"/>
        <end position="420"/>
    </location>
</feature>
<feature type="region of interest" description="Disordered" evidence="1">
    <location>
        <begin position="74"/>
        <end position="299"/>
    </location>
</feature>
<evidence type="ECO:0000313" key="4">
    <source>
        <dbReference type="Proteomes" id="UP000054217"/>
    </source>
</evidence>